<evidence type="ECO:0000313" key="1">
    <source>
        <dbReference type="EMBL" id="UWM55208.1"/>
    </source>
</evidence>
<accession>A0A9E7R5R1</accession>
<dbReference type="EMBL" id="CP104003">
    <property type="protein sequence ID" value="UWM55208.1"/>
    <property type="molecule type" value="Genomic_DNA"/>
</dbReference>
<gene>
    <name evidence="1" type="ORF">N0B31_02740</name>
</gene>
<dbReference type="Proteomes" id="UP001057580">
    <property type="component" value="Chromosome"/>
</dbReference>
<dbReference type="AlphaFoldDB" id="A0A9E7R5R1"/>
<protein>
    <submittedName>
        <fullName evidence="1">Uncharacterized protein</fullName>
    </submittedName>
</protein>
<dbReference type="RefSeq" id="WP_260594260.1">
    <property type="nucleotide sequence ID" value="NZ_CP104003.1"/>
</dbReference>
<reference evidence="1" key="1">
    <citation type="submission" date="2022-09" db="EMBL/GenBank/DDBJ databases">
        <title>Diverse halophilic archaea isolated from saline environments.</title>
        <authorList>
            <person name="Cui H.-L."/>
        </authorList>
    </citation>
    <scope>NUCLEOTIDE SEQUENCE</scope>
    <source>
        <strain evidence="1">ZS-35-S2</strain>
    </source>
</reference>
<organism evidence="1 2">
    <name type="scientific">Salinirubellus salinus</name>
    <dbReference type="NCBI Taxonomy" id="1364945"/>
    <lineage>
        <taxon>Archaea</taxon>
        <taxon>Methanobacteriati</taxon>
        <taxon>Methanobacteriota</taxon>
        <taxon>Stenosarchaea group</taxon>
        <taxon>Halobacteria</taxon>
        <taxon>Halobacteriales</taxon>
        <taxon>Natronomonadaceae</taxon>
        <taxon>Salinirubellus</taxon>
    </lineage>
</organism>
<keyword evidence="2" id="KW-1185">Reference proteome</keyword>
<sequence>MSETHVTLYGDAASEFDDLAERLEEELGIETNAGVVRYLLRQEGPRHR</sequence>
<name>A0A9E7R5R1_9EURY</name>
<dbReference type="KEGG" id="ssai:N0B31_02740"/>
<dbReference type="GeneID" id="74941304"/>
<proteinExistence type="predicted"/>
<evidence type="ECO:0000313" key="2">
    <source>
        <dbReference type="Proteomes" id="UP001057580"/>
    </source>
</evidence>